<sequence length="88" mass="8927">MQLNIRPMRNGGVLESSATDTEAPSTSAAVLAVGLKAVDTRLVRLQKSVDGLASVVGTSAGKLDNFSVLAQSMTTARGVTAVALALQA</sequence>
<dbReference type="Proteomes" id="UP000798662">
    <property type="component" value="Chromosome 1"/>
</dbReference>
<proteinExistence type="predicted"/>
<accession>A0ACC3BXB4</accession>
<keyword evidence="2" id="KW-1185">Reference proteome</keyword>
<name>A0ACC3BXB4_PYRYE</name>
<organism evidence="1 2">
    <name type="scientific">Pyropia yezoensis</name>
    <name type="common">Susabi-nori</name>
    <name type="synonym">Porphyra yezoensis</name>
    <dbReference type="NCBI Taxonomy" id="2788"/>
    <lineage>
        <taxon>Eukaryota</taxon>
        <taxon>Rhodophyta</taxon>
        <taxon>Bangiophyceae</taxon>
        <taxon>Bangiales</taxon>
        <taxon>Bangiaceae</taxon>
        <taxon>Pyropia</taxon>
    </lineage>
</organism>
<evidence type="ECO:0000313" key="2">
    <source>
        <dbReference type="Proteomes" id="UP000798662"/>
    </source>
</evidence>
<comment type="caution">
    <text evidence="1">The sequence shown here is derived from an EMBL/GenBank/DDBJ whole genome shotgun (WGS) entry which is preliminary data.</text>
</comment>
<dbReference type="EMBL" id="CM020618">
    <property type="protein sequence ID" value="KAK1862537.1"/>
    <property type="molecule type" value="Genomic_DNA"/>
</dbReference>
<evidence type="ECO:0000313" key="1">
    <source>
        <dbReference type="EMBL" id="KAK1862537.1"/>
    </source>
</evidence>
<reference evidence="1" key="1">
    <citation type="submission" date="2019-11" db="EMBL/GenBank/DDBJ databases">
        <title>Nori genome reveals adaptations in red seaweeds to the harsh intertidal environment.</title>
        <authorList>
            <person name="Wang D."/>
            <person name="Mao Y."/>
        </authorList>
    </citation>
    <scope>NUCLEOTIDE SEQUENCE</scope>
    <source>
        <tissue evidence="1">Gametophyte</tissue>
    </source>
</reference>
<gene>
    <name evidence="1" type="ORF">I4F81_005105</name>
</gene>
<protein>
    <submittedName>
        <fullName evidence="1">Uncharacterized protein</fullName>
    </submittedName>
</protein>